<keyword evidence="1 7" id="KW-1003">Cell membrane</keyword>
<proteinExistence type="inferred from homology"/>
<evidence type="ECO:0000256" key="4">
    <source>
        <dbReference type="ARBA" id="ARBA00023136"/>
    </source>
</evidence>
<evidence type="ECO:0000256" key="6">
    <source>
        <dbReference type="ARBA" id="ARBA00037937"/>
    </source>
</evidence>
<keyword evidence="8" id="KW-0732">Signal</keyword>
<evidence type="ECO:0000256" key="8">
    <source>
        <dbReference type="SAM" id="SignalP"/>
    </source>
</evidence>
<protein>
    <recommendedName>
        <fullName evidence="7">Flagellar protein</fullName>
    </recommendedName>
</protein>
<evidence type="ECO:0000313" key="9">
    <source>
        <dbReference type="EMBL" id="WZJ21190.1"/>
    </source>
</evidence>
<organism evidence="9 10">
    <name type="scientific">Azonexus hydrophilus</name>
    <dbReference type="NCBI Taxonomy" id="418702"/>
    <lineage>
        <taxon>Bacteria</taxon>
        <taxon>Pseudomonadati</taxon>
        <taxon>Pseudomonadota</taxon>
        <taxon>Betaproteobacteria</taxon>
        <taxon>Rhodocyclales</taxon>
        <taxon>Azonexaceae</taxon>
        <taxon>Azonexus</taxon>
    </lineage>
</organism>
<dbReference type="PANTHER" id="PTHR38766">
    <property type="entry name" value="FLAGELLAR PROTEIN FLIO"/>
    <property type="match status" value="1"/>
</dbReference>
<feature type="signal peptide" evidence="8">
    <location>
        <begin position="1"/>
        <end position="17"/>
    </location>
</feature>
<dbReference type="InterPro" id="IPR022781">
    <property type="entry name" value="Flagellar_biosynth_FliO"/>
</dbReference>
<comment type="subcellular location">
    <subcellularLocation>
        <location evidence="7">Cell membrane</location>
    </subcellularLocation>
    <subcellularLocation>
        <location evidence="7">Bacterial flagellum basal body</location>
    </subcellularLocation>
</comment>
<reference evidence="9 10" key="1">
    <citation type="submission" date="2024-04" db="EMBL/GenBank/DDBJ databases">
        <title>Dissimilatory iodate-reducing microorganisms contribute to the enrichment of iodine in groundwater.</title>
        <authorList>
            <person name="Jiang Z."/>
        </authorList>
    </citation>
    <scope>NUCLEOTIDE SEQUENCE [LARGE SCALE GENOMIC DNA]</scope>
    <source>
        <strain evidence="9 10">NCP973</strain>
    </source>
</reference>
<comment type="similarity">
    <text evidence="6 7">Belongs to the FliO/MopB family.</text>
</comment>
<feature type="transmembrane region" description="Helical" evidence="7">
    <location>
        <begin position="30"/>
        <end position="51"/>
    </location>
</feature>
<evidence type="ECO:0000256" key="1">
    <source>
        <dbReference type="ARBA" id="ARBA00022475"/>
    </source>
</evidence>
<keyword evidence="3 7" id="KW-1133">Transmembrane helix</keyword>
<evidence type="ECO:0000256" key="7">
    <source>
        <dbReference type="RuleBase" id="RU362064"/>
    </source>
</evidence>
<accession>A0ABZ2XEY5</accession>
<keyword evidence="4 7" id="KW-0472">Membrane</keyword>
<name>A0ABZ2XEY5_9RHOO</name>
<dbReference type="EMBL" id="CP151406">
    <property type="protein sequence ID" value="WZJ21190.1"/>
    <property type="molecule type" value="Genomic_DNA"/>
</dbReference>
<evidence type="ECO:0000256" key="5">
    <source>
        <dbReference type="ARBA" id="ARBA00023143"/>
    </source>
</evidence>
<dbReference type="InterPro" id="IPR052205">
    <property type="entry name" value="FliO/MopB"/>
</dbReference>
<dbReference type="NCBIfam" id="TIGR03500">
    <property type="entry name" value="FliO_TIGR"/>
    <property type="match status" value="1"/>
</dbReference>
<dbReference type="Pfam" id="PF04347">
    <property type="entry name" value="FliO"/>
    <property type="match status" value="1"/>
</dbReference>
<feature type="chain" id="PRO_5046449718" description="Flagellar protein" evidence="8">
    <location>
        <begin position="18"/>
        <end position="135"/>
    </location>
</feature>
<keyword evidence="9" id="KW-0969">Cilium</keyword>
<dbReference type="Proteomes" id="UP001479520">
    <property type="component" value="Chromosome"/>
</dbReference>
<keyword evidence="9" id="KW-0282">Flagellum</keyword>
<keyword evidence="2 7" id="KW-0812">Transmembrane</keyword>
<sequence length="135" mass="14158">MLRALPLLLTLPAPLLAAESAPPVVSAGTYLQATLALLLIVGLLFAATWAARKVSGGKMFGQGNMRVISGIALGPKERIVLVEVEDNWLVIGIVPGQIRTLHTLPKGTSTTPAGGQGPAFGDWLKAIRERQNAAQ</sequence>
<evidence type="ECO:0000313" key="10">
    <source>
        <dbReference type="Proteomes" id="UP001479520"/>
    </source>
</evidence>
<dbReference type="PANTHER" id="PTHR38766:SF1">
    <property type="entry name" value="FLAGELLAR PROTEIN FLIO"/>
    <property type="match status" value="1"/>
</dbReference>
<evidence type="ECO:0000256" key="2">
    <source>
        <dbReference type="ARBA" id="ARBA00022692"/>
    </source>
</evidence>
<keyword evidence="9" id="KW-0966">Cell projection</keyword>
<keyword evidence="5 7" id="KW-0975">Bacterial flagellum</keyword>
<keyword evidence="10" id="KW-1185">Reference proteome</keyword>
<evidence type="ECO:0000256" key="3">
    <source>
        <dbReference type="ARBA" id="ARBA00022989"/>
    </source>
</evidence>
<dbReference type="RefSeq" id="WP_341743547.1">
    <property type="nucleotide sequence ID" value="NZ_CP151406.1"/>
</dbReference>
<gene>
    <name evidence="9" type="primary">fliO</name>
    <name evidence="9" type="ORF">AADV58_14735</name>
</gene>